<dbReference type="STRING" id="106549.A0A540NNR8"/>
<evidence type="ECO:0000313" key="2">
    <source>
        <dbReference type="EMBL" id="TQE12684.1"/>
    </source>
</evidence>
<dbReference type="GO" id="GO:0016491">
    <property type="term" value="F:oxidoreductase activity"/>
    <property type="evidence" value="ECO:0007669"/>
    <property type="project" value="InterPro"/>
</dbReference>
<feature type="domain" description="Aldehyde dehydrogenase" evidence="1">
    <location>
        <begin position="2"/>
        <end position="76"/>
    </location>
</feature>
<gene>
    <name evidence="2" type="ORF">C1H46_001704</name>
</gene>
<sequence>MKAGVPNGVFNVITRFGKAAGAAINHHMDIDKAATKSDLKHVSLEIRGKSPLVIFYDADINLAVDLALLGILFNKGLGGGRGGGSAPWEGGGDG</sequence>
<dbReference type="InterPro" id="IPR016162">
    <property type="entry name" value="Ald_DH_N"/>
</dbReference>
<accession>A0A540NNR8</accession>
<protein>
    <recommendedName>
        <fullName evidence="1">Aldehyde dehydrogenase domain-containing protein</fullName>
    </recommendedName>
</protein>
<dbReference type="Gene3D" id="3.40.605.10">
    <property type="entry name" value="Aldehyde Dehydrogenase, Chain A, domain 1"/>
    <property type="match status" value="1"/>
</dbReference>
<reference evidence="2 3" key="1">
    <citation type="journal article" date="2019" name="G3 (Bethesda)">
        <title>Sequencing of a Wild Apple (Malus baccata) Genome Unravels the Differences Between Cultivated and Wild Apple Species Regarding Disease Resistance and Cold Tolerance.</title>
        <authorList>
            <person name="Chen X."/>
        </authorList>
    </citation>
    <scope>NUCLEOTIDE SEQUENCE [LARGE SCALE GENOMIC DNA]</scope>
    <source>
        <strain evidence="3">cv. Shandingzi</strain>
        <tissue evidence="2">Leaves</tissue>
    </source>
</reference>
<keyword evidence="3" id="KW-1185">Reference proteome</keyword>
<dbReference type="InterPro" id="IPR015590">
    <property type="entry name" value="Aldehyde_DH_dom"/>
</dbReference>
<dbReference type="AlphaFoldDB" id="A0A540NNR8"/>
<proteinExistence type="predicted"/>
<organism evidence="2 3">
    <name type="scientific">Malus baccata</name>
    <name type="common">Siberian crab apple</name>
    <name type="synonym">Pyrus baccata</name>
    <dbReference type="NCBI Taxonomy" id="106549"/>
    <lineage>
        <taxon>Eukaryota</taxon>
        <taxon>Viridiplantae</taxon>
        <taxon>Streptophyta</taxon>
        <taxon>Embryophyta</taxon>
        <taxon>Tracheophyta</taxon>
        <taxon>Spermatophyta</taxon>
        <taxon>Magnoliopsida</taxon>
        <taxon>eudicotyledons</taxon>
        <taxon>Gunneridae</taxon>
        <taxon>Pentapetalae</taxon>
        <taxon>rosids</taxon>
        <taxon>fabids</taxon>
        <taxon>Rosales</taxon>
        <taxon>Rosaceae</taxon>
        <taxon>Amygdaloideae</taxon>
        <taxon>Maleae</taxon>
        <taxon>Malus</taxon>
    </lineage>
</organism>
<dbReference type="PANTHER" id="PTHR11699">
    <property type="entry name" value="ALDEHYDE DEHYDROGENASE-RELATED"/>
    <property type="match status" value="1"/>
</dbReference>
<dbReference type="Proteomes" id="UP000315295">
    <property type="component" value="Unassembled WGS sequence"/>
</dbReference>
<name>A0A540NNR8_MALBA</name>
<evidence type="ECO:0000259" key="1">
    <source>
        <dbReference type="Pfam" id="PF00171"/>
    </source>
</evidence>
<dbReference type="SUPFAM" id="SSF53720">
    <property type="entry name" value="ALDH-like"/>
    <property type="match status" value="1"/>
</dbReference>
<dbReference type="InterPro" id="IPR016161">
    <property type="entry name" value="Ald_DH/histidinol_DH"/>
</dbReference>
<dbReference type="Pfam" id="PF00171">
    <property type="entry name" value="Aldedh"/>
    <property type="match status" value="1"/>
</dbReference>
<evidence type="ECO:0000313" key="3">
    <source>
        <dbReference type="Proteomes" id="UP000315295"/>
    </source>
</evidence>
<comment type="caution">
    <text evidence="2">The sequence shown here is derived from an EMBL/GenBank/DDBJ whole genome shotgun (WGS) entry which is preliminary data.</text>
</comment>
<dbReference type="EMBL" id="VIEB01000017">
    <property type="protein sequence ID" value="TQE12684.1"/>
    <property type="molecule type" value="Genomic_DNA"/>
</dbReference>